<dbReference type="EMBL" id="MJEH01000035">
    <property type="protein sequence ID" value="OEH92101.1"/>
    <property type="molecule type" value="Genomic_DNA"/>
</dbReference>
<evidence type="ECO:0008006" key="5">
    <source>
        <dbReference type="Google" id="ProtNLM"/>
    </source>
</evidence>
<name>A0A1E5LDE5_9BACI</name>
<keyword evidence="1" id="KW-0489">Methyltransferase</keyword>
<dbReference type="Pfam" id="PF06325">
    <property type="entry name" value="PrmA"/>
    <property type="match status" value="1"/>
</dbReference>
<dbReference type="InterPro" id="IPR029063">
    <property type="entry name" value="SAM-dependent_MTases_sf"/>
</dbReference>
<dbReference type="PANTHER" id="PTHR43648:SF1">
    <property type="entry name" value="ELECTRON TRANSFER FLAVOPROTEIN BETA SUBUNIT LYSINE METHYLTRANSFERASE"/>
    <property type="match status" value="1"/>
</dbReference>
<dbReference type="Gene3D" id="3.40.50.150">
    <property type="entry name" value="Vaccinia Virus protein VP39"/>
    <property type="match status" value="1"/>
</dbReference>
<proteinExistence type="predicted"/>
<dbReference type="STRING" id="1305675.BFG57_16795"/>
<dbReference type="InterPro" id="IPR050078">
    <property type="entry name" value="Ribosomal_L11_MeTrfase_PrmA"/>
</dbReference>
<evidence type="ECO:0000256" key="2">
    <source>
        <dbReference type="ARBA" id="ARBA00022679"/>
    </source>
</evidence>
<evidence type="ECO:0000313" key="4">
    <source>
        <dbReference type="Proteomes" id="UP000095209"/>
    </source>
</evidence>
<reference evidence="3 4" key="1">
    <citation type="submission" date="2016-08" db="EMBL/GenBank/DDBJ databases">
        <title>Genome of Bacillus solimangrovi GH2-4.</title>
        <authorList>
            <person name="Lim S."/>
            <person name="Kim B.-C."/>
        </authorList>
    </citation>
    <scope>NUCLEOTIDE SEQUENCE [LARGE SCALE GENOMIC DNA]</scope>
    <source>
        <strain evidence="3 4">GH2-4</strain>
    </source>
</reference>
<dbReference type="RefSeq" id="WP_069717897.1">
    <property type="nucleotide sequence ID" value="NZ_MJEH01000035.1"/>
</dbReference>
<protein>
    <recommendedName>
        <fullName evidence="5">Ribosomal protein L11 methyltransferase</fullName>
    </recommendedName>
</protein>
<accession>A0A1E5LDE5</accession>
<dbReference type="GO" id="GO:0032259">
    <property type="term" value="P:methylation"/>
    <property type="evidence" value="ECO:0007669"/>
    <property type="project" value="UniProtKB-KW"/>
</dbReference>
<sequence>MIKVEQDKVYIISEKLNCVGLYNLTYDQPIEVEKIQNGYGVKHLEDEKIDFKIYVDENETSQTSSEFLKVISDVLNISKEQIHFQKIENGGWDTSFDDIELENGWVICYSDAVEQYEGKRVIRFDPLAAFGTGLHETTQDCLSLILNHDFSGQSVLDLGTGSGILTVGALYKHAINVKAIDYETVENEVLHNVQLNGISTNNVQVLQEDLLNGDFKINKKYDWIFINIGGDETTSIVQRHDLLEKSDHFLISGLVEWHIEHVIKMFVDVGFTIETKLQTNEWVTIYFKRY</sequence>
<dbReference type="AlphaFoldDB" id="A0A1E5LDE5"/>
<comment type="caution">
    <text evidence="3">The sequence shown here is derived from an EMBL/GenBank/DDBJ whole genome shotgun (WGS) entry which is preliminary data.</text>
</comment>
<evidence type="ECO:0000256" key="1">
    <source>
        <dbReference type="ARBA" id="ARBA00022603"/>
    </source>
</evidence>
<dbReference type="GO" id="GO:0008276">
    <property type="term" value="F:protein methyltransferase activity"/>
    <property type="evidence" value="ECO:0007669"/>
    <property type="project" value="TreeGrafter"/>
</dbReference>
<evidence type="ECO:0000313" key="3">
    <source>
        <dbReference type="EMBL" id="OEH92101.1"/>
    </source>
</evidence>
<dbReference type="SUPFAM" id="SSF53335">
    <property type="entry name" value="S-adenosyl-L-methionine-dependent methyltransferases"/>
    <property type="match status" value="1"/>
</dbReference>
<dbReference type="PANTHER" id="PTHR43648">
    <property type="entry name" value="ELECTRON TRANSFER FLAVOPROTEIN BETA SUBUNIT LYSINE METHYLTRANSFERASE"/>
    <property type="match status" value="1"/>
</dbReference>
<keyword evidence="2" id="KW-0808">Transferase</keyword>
<dbReference type="CDD" id="cd02440">
    <property type="entry name" value="AdoMet_MTases"/>
    <property type="match status" value="1"/>
</dbReference>
<organism evidence="3 4">
    <name type="scientific">Bacillus solimangrovi</name>
    <dbReference type="NCBI Taxonomy" id="1305675"/>
    <lineage>
        <taxon>Bacteria</taxon>
        <taxon>Bacillati</taxon>
        <taxon>Bacillota</taxon>
        <taxon>Bacilli</taxon>
        <taxon>Bacillales</taxon>
        <taxon>Bacillaceae</taxon>
        <taxon>Bacillus</taxon>
    </lineage>
</organism>
<gene>
    <name evidence="3" type="ORF">BFG57_16795</name>
</gene>
<keyword evidence="4" id="KW-1185">Reference proteome</keyword>
<dbReference type="Proteomes" id="UP000095209">
    <property type="component" value="Unassembled WGS sequence"/>
</dbReference>